<proteinExistence type="predicted"/>
<organism evidence="1 2">
    <name type="scientific">Lactuca sativa</name>
    <name type="common">Garden lettuce</name>
    <dbReference type="NCBI Taxonomy" id="4236"/>
    <lineage>
        <taxon>Eukaryota</taxon>
        <taxon>Viridiplantae</taxon>
        <taxon>Streptophyta</taxon>
        <taxon>Embryophyta</taxon>
        <taxon>Tracheophyta</taxon>
        <taxon>Spermatophyta</taxon>
        <taxon>Magnoliopsida</taxon>
        <taxon>eudicotyledons</taxon>
        <taxon>Gunneridae</taxon>
        <taxon>Pentapetalae</taxon>
        <taxon>asterids</taxon>
        <taxon>campanulids</taxon>
        <taxon>Asterales</taxon>
        <taxon>Asteraceae</taxon>
        <taxon>Cichorioideae</taxon>
        <taxon>Cichorieae</taxon>
        <taxon>Lactucinae</taxon>
        <taxon>Lactuca</taxon>
    </lineage>
</organism>
<reference evidence="1 2" key="1">
    <citation type="journal article" date="2017" name="Nat. Commun.">
        <title>Genome assembly with in vitro proximity ligation data and whole-genome triplication in lettuce.</title>
        <authorList>
            <person name="Reyes-Chin-Wo S."/>
            <person name="Wang Z."/>
            <person name="Yang X."/>
            <person name="Kozik A."/>
            <person name="Arikit S."/>
            <person name="Song C."/>
            <person name="Xia L."/>
            <person name="Froenicke L."/>
            <person name="Lavelle D.O."/>
            <person name="Truco M.J."/>
            <person name="Xia R."/>
            <person name="Zhu S."/>
            <person name="Xu C."/>
            <person name="Xu H."/>
            <person name="Xu X."/>
            <person name="Cox K."/>
            <person name="Korf I."/>
            <person name="Meyers B.C."/>
            <person name="Michelmore R.W."/>
        </authorList>
    </citation>
    <scope>NUCLEOTIDE SEQUENCE [LARGE SCALE GENOMIC DNA]</scope>
    <source>
        <strain evidence="2">cv. Salinas</strain>
        <tissue evidence="1">Seedlings</tissue>
    </source>
</reference>
<dbReference type="Proteomes" id="UP000235145">
    <property type="component" value="Unassembled WGS sequence"/>
</dbReference>
<dbReference type="EMBL" id="NBSK02000007">
    <property type="protein sequence ID" value="KAJ0196751.1"/>
    <property type="molecule type" value="Genomic_DNA"/>
</dbReference>
<sequence>MSKSKDHYGRVWAYTDEIVRSNPGRTCKVGVDVNHCEINYLKRFYICFKDFKDEWKRGLVTIENKESWSWFIELLVDDLDLACSNELGLLQIDVIRTKNLFREGAKSIIEWDFIDAMEKIKHITSPGYNYPMARQPETWCMAFFTTGFACDVVENGISECFSSMIRYMRKKPILIMIEEITIYLIERFYHQGDLSNH</sequence>
<dbReference type="PANTHER" id="PTHR31973:SF197">
    <property type="entry name" value="SWIM-TYPE DOMAIN-CONTAINING PROTEIN"/>
    <property type="match status" value="1"/>
</dbReference>
<comment type="caution">
    <text evidence="1">The sequence shown here is derived from an EMBL/GenBank/DDBJ whole genome shotgun (WGS) entry which is preliminary data.</text>
</comment>
<dbReference type="AlphaFoldDB" id="A0A9R1V1X8"/>
<accession>A0A9R1V1X8</accession>
<keyword evidence="2" id="KW-1185">Reference proteome</keyword>
<evidence type="ECO:0000313" key="1">
    <source>
        <dbReference type="EMBL" id="KAJ0196751.1"/>
    </source>
</evidence>
<evidence type="ECO:0000313" key="2">
    <source>
        <dbReference type="Proteomes" id="UP000235145"/>
    </source>
</evidence>
<protein>
    <submittedName>
        <fullName evidence="1">Uncharacterized protein</fullName>
    </submittedName>
</protein>
<dbReference type="PANTHER" id="PTHR31973">
    <property type="entry name" value="POLYPROTEIN, PUTATIVE-RELATED"/>
    <property type="match status" value="1"/>
</dbReference>
<gene>
    <name evidence="1" type="ORF">LSAT_V11C700371780</name>
</gene>
<name>A0A9R1V1X8_LACSA</name>